<dbReference type="InterPro" id="IPR036390">
    <property type="entry name" value="WH_DNA-bd_sf"/>
</dbReference>
<evidence type="ECO:0000313" key="6">
    <source>
        <dbReference type="EMBL" id="MFD2204991.1"/>
    </source>
</evidence>
<comment type="similarity">
    <text evidence="1">Belongs to the LysR transcriptional regulatory family.</text>
</comment>
<dbReference type="InterPro" id="IPR036388">
    <property type="entry name" value="WH-like_DNA-bd_sf"/>
</dbReference>
<dbReference type="InterPro" id="IPR005119">
    <property type="entry name" value="LysR_subst-bd"/>
</dbReference>
<evidence type="ECO:0000259" key="5">
    <source>
        <dbReference type="PROSITE" id="PS50931"/>
    </source>
</evidence>
<reference evidence="7" key="1">
    <citation type="journal article" date="2019" name="Int. J. Syst. Evol. Microbiol.">
        <title>The Global Catalogue of Microorganisms (GCM) 10K type strain sequencing project: providing services to taxonomists for standard genome sequencing and annotation.</title>
        <authorList>
            <consortium name="The Broad Institute Genomics Platform"/>
            <consortium name="The Broad Institute Genome Sequencing Center for Infectious Disease"/>
            <person name="Wu L."/>
            <person name="Ma J."/>
        </authorList>
    </citation>
    <scope>NUCLEOTIDE SEQUENCE [LARGE SCALE GENOMIC DNA]</scope>
    <source>
        <strain evidence="7">CGMCC 4.7192</strain>
    </source>
</reference>
<dbReference type="SUPFAM" id="SSF46785">
    <property type="entry name" value="Winged helix' DNA-binding domain"/>
    <property type="match status" value="1"/>
</dbReference>
<dbReference type="PANTHER" id="PTHR30537:SF5">
    <property type="entry name" value="HTH-TYPE TRANSCRIPTIONAL ACTIVATOR TTDR-RELATED"/>
    <property type="match status" value="1"/>
</dbReference>
<sequence>MNTFNHALIFRLVIEEGTMTAAAGVLNVSPSVISKRLAELETSLGVQLLRRTTRRISLTEAGKHFYQRIRFLEGQWQSLLDETQSLGKIPKGRITVAAPSPVLNRVLVPVLDEFMARYPDIEFELLSVAYDDIPVASADLSLSRRVDNFDSGAFIGFSLCRYSNQLFAGPKYLAKHDTPKTLSDLENHNCLLYGKSKRGGKWAFADLEEDAMIRENLVINNVEVSSKFVSDNTEVIISAALHNRGIAYIPALLIRDELKRGDLVPVLTDYTSVPFEMWAYYQQLDFVPLKLRVFLDYLKTKW</sequence>
<dbReference type="Pfam" id="PF03466">
    <property type="entry name" value="LysR_substrate"/>
    <property type="match status" value="1"/>
</dbReference>
<dbReference type="RefSeq" id="WP_380249108.1">
    <property type="nucleotide sequence ID" value="NZ_JBHUII010000001.1"/>
</dbReference>
<feature type="domain" description="HTH lysR-type" evidence="5">
    <location>
        <begin position="1"/>
        <end position="59"/>
    </location>
</feature>
<dbReference type="InterPro" id="IPR058163">
    <property type="entry name" value="LysR-type_TF_proteobact-type"/>
</dbReference>
<keyword evidence="2" id="KW-0805">Transcription regulation</keyword>
<evidence type="ECO:0000256" key="3">
    <source>
        <dbReference type="ARBA" id="ARBA00023125"/>
    </source>
</evidence>
<accession>A0ABW5BJP1</accession>
<dbReference type="Pfam" id="PF00126">
    <property type="entry name" value="HTH_1"/>
    <property type="match status" value="1"/>
</dbReference>
<evidence type="ECO:0000313" key="7">
    <source>
        <dbReference type="Proteomes" id="UP001597294"/>
    </source>
</evidence>
<dbReference type="EMBL" id="JBHUII010000001">
    <property type="protein sequence ID" value="MFD2204991.1"/>
    <property type="molecule type" value="Genomic_DNA"/>
</dbReference>
<dbReference type="PANTHER" id="PTHR30537">
    <property type="entry name" value="HTH-TYPE TRANSCRIPTIONAL REGULATOR"/>
    <property type="match status" value="1"/>
</dbReference>
<protein>
    <submittedName>
        <fullName evidence="6">LysR family transcriptional regulator</fullName>
    </submittedName>
</protein>
<dbReference type="SUPFAM" id="SSF53850">
    <property type="entry name" value="Periplasmic binding protein-like II"/>
    <property type="match status" value="1"/>
</dbReference>
<dbReference type="Gene3D" id="1.10.10.10">
    <property type="entry name" value="Winged helix-like DNA-binding domain superfamily/Winged helix DNA-binding domain"/>
    <property type="match status" value="1"/>
</dbReference>
<keyword evidence="7" id="KW-1185">Reference proteome</keyword>
<dbReference type="InterPro" id="IPR000847">
    <property type="entry name" value="LysR_HTH_N"/>
</dbReference>
<keyword evidence="3" id="KW-0238">DNA-binding</keyword>
<evidence type="ECO:0000256" key="4">
    <source>
        <dbReference type="ARBA" id="ARBA00023163"/>
    </source>
</evidence>
<proteinExistence type="inferred from homology"/>
<comment type="caution">
    <text evidence="6">The sequence shown here is derived from an EMBL/GenBank/DDBJ whole genome shotgun (WGS) entry which is preliminary data.</text>
</comment>
<evidence type="ECO:0000256" key="2">
    <source>
        <dbReference type="ARBA" id="ARBA00023015"/>
    </source>
</evidence>
<dbReference type="Proteomes" id="UP001597294">
    <property type="component" value="Unassembled WGS sequence"/>
</dbReference>
<dbReference type="CDD" id="cd08422">
    <property type="entry name" value="PBP2_CrgA_like"/>
    <property type="match status" value="1"/>
</dbReference>
<evidence type="ECO:0000256" key="1">
    <source>
        <dbReference type="ARBA" id="ARBA00009437"/>
    </source>
</evidence>
<gene>
    <name evidence="6" type="ORF">ACFSKO_05200</name>
</gene>
<dbReference type="Gene3D" id="3.40.190.290">
    <property type="match status" value="1"/>
</dbReference>
<dbReference type="PROSITE" id="PS50931">
    <property type="entry name" value="HTH_LYSR"/>
    <property type="match status" value="1"/>
</dbReference>
<organism evidence="6 7">
    <name type="scientific">Kiloniella antarctica</name>
    <dbReference type="NCBI Taxonomy" id="1550907"/>
    <lineage>
        <taxon>Bacteria</taxon>
        <taxon>Pseudomonadati</taxon>
        <taxon>Pseudomonadota</taxon>
        <taxon>Alphaproteobacteria</taxon>
        <taxon>Rhodospirillales</taxon>
        <taxon>Kiloniellaceae</taxon>
        <taxon>Kiloniella</taxon>
    </lineage>
</organism>
<name>A0ABW5BJP1_9PROT</name>
<keyword evidence="4" id="KW-0804">Transcription</keyword>